<dbReference type="EMBL" id="JYDO01000193">
    <property type="protein sequence ID" value="KRZ67540.1"/>
    <property type="molecule type" value="Genomic_DNA"/>
</dbReference>
<dbReference type="Proteomes" id="UP000054843">
    <property type="component" value="Unassembled WGS sequence"/>
</dbReference>
<dbReference type="AlphaFoldDB" id="A0A0V1M6Q1"/>
<keyword evidence="2" id="KW-1185">Reference proteome</keyword>
<organism evidence="1 2">
    <name type="scientific">Trichinella papuae</name>
    <dbReference type="NCBI Taxonomy" id="268474"/>
    <lineage>
        <taxon>Eukaryota</taxon>
        <taxon>Metazoa</taxon>
        <taxon>Ecdysozoa</taxon>
        <taxon>Nematoda</taxon>
        <taxon>Enoplea</taxon>
        <taxon>Dorylaimia</taxon>
        <taxon>Trichinellida</taxon>
        <taxon>Trichinellidae</taxon>
        <taxon>Trichinella</taxon>
    </lineage>
</organism>
<evidence type="ECO:0000313" key="2">
    <source>
        <dbReference type="Proteomes" id="UP000054843"/>
    </source>
</evidence>
<proteinExistence type="predicted"/>
<gene>
    <name evidence="1" type="ORF">T10_8411</name>
</gene>
<sequence>MAVFFLELRIDAESIHPTEEKVASIKHFQTSRTDLEAFLGTLKFYDIFLPQKATIFGVPV</sequence>
<evidence type="ECO:0000313" key="1">
    <source>
        <dbReference type="EMBL" id="KRZ67540.1"/>
    </source>
</evidence>
<comment type="caution">
    <text evidence="1">The sequence shown here is derived from an EMBL/GenBank/DDBJ whole genome shotgun (WGS) entry which is preliminary data.</text>
</comment>
<accession>A0A0V1M6Q1</accession>
<protein>
    <submittedName>
        <fullName evidence="1">Uncharacterized protein</fullName>
    </submittedName>
</protein>
<reference evidence="1 2" key="1">
    <citation type="submission" date="2015-01" db="EMBL/GenBank/DDBJ databases">
        <title>Evolution of Trichinella species and genotypes.</title>
        <authorList>
            <person name="Korhonen P.K."/>
            <person name="Edoardo P."/>
            <person name="Giuseppe L.R."/>
            <person name="Gasser R.B."/>
        </authorList>
    </citation>
    <scope>NUCLEOTIDE SEQUENCE [LARGE SCALE GENOMIC DNA]</scope>
    <source>
        <strain evidence="1">ISS1980</strain>
    </source>
</reference>
<name>A0A0V1M6Q1_9BILA</name>